<organism evidence="1 2">
    <name type="scientific">Pseudochryseolinea flava</name>
    <dbReference type="NCBI Taxonomy" id="2059302"/>
    <lineage>
        <taxon>Bacteria</taxon>
        <taxon>Pseudomonadati</taxon>
        <taxon>Bacteroidota</taxon>
        <taxon>Cytophagia</taxon>
        <taxon>Cytophagales</taxon>
        <taxon>Fulvivirgaceae</taxon>
        <taxon>Pseudochryseolinea</taxon>
    </lineage>
</organism>
<keyword evidence="2" id="KW-1185">Reference proteome</keyword>
<sequence length="93" mass="10640">MTLQEFKNTVSASTPPAVSPLLQAMWYDAKGDWNAAHNIAQDIHTHDGSWVHGYLHRKEGDESNAAYWYHRANKAFKRNTLSEEWNDIVTALL</sequence>
<proteinExistence type="predicted"/>
<gene>
    <name evidence="1" type="ORF">DQQ10_17750</name>
</gene>
<dbReference type="RefSeq" id="WP_112748280.1">
    <property type="nucleotide sequence ID" value="NZ_QMFY01000009.1"/>
</dbReference>
<evidence type="ECO:0000313" key="2">
    <source>
        <dbReference type="Proteomes" id="UP000251889"/>
    </source>
</evidence>
<comment type="caution">
    <text evidence="1">The sequence shown here is derived from an EMBL/GenBank/DDBJ whole genome shotgun (WGS) entry which is preliminary data.</text>
</comment>
<name>A0A364XZX8_9BACT</name>
<dbReference type="EMBL" id="QMFY01000009">
    <property type="protein sequence ID" value="RAV99934.1"/>
    <property type="molecule type" value="Genomic_DNA"/>
</dbReference>
<accession>A0A364XZX8</accession>
<reference evidence="1 2" key="1">
    <citation type="submission" date="2018-06" db="EMBL/GenBank/DDBJ databases">
        <title>Chryseolinea flavus sp. nov., a member of the phylum Bacteroidetes isolated from soil.</title>
        <authorList>
            <person name="Li Y."/>
            <person name="Wang J."/>
        </authorList>
    </citation>
    <scope>NUCLEOTIDE SEQUENCE [LARGE SCALE GENOMIC DNA]</scope>
    <source>
        <strain evidence="1 2">SDU1-6</strain>
    </source>
</reference>
<dbReference type="Proteomes" id="UP000251889">
    <property type="component" value="Unassembled WGS sequence"/>
</dbReference>
<dbReference type="OrthoDB" id="370799at2"/>
<evidence type="ECO:0000313" key="1">
    <source>
        <dbReference type="EMBL" id="RAV99934.1"/>
    </source>
</evidence>
<dbReference type="AlphaFoldDB" id="A0A364XZX8"/>
<protein>
    <submittedName>
        <fullName evidence="1">Uncharacterized protein</fullName>
    </submittedName>
</protein>